<feature type="compositionally biased region" description="Basic residues" evidence="1">
    <location>
        <begin position="113"/>
        <end position="128"/>
    </location>
</feature>
<feature type="compositionally biased region" description="Acidic residues" evidence="1">
    <location>
        <begin position="26"/>
        <end position="42"/>
    </location>
</feature>
<evidence type="ECO:0000256" key="1">
    <source>
        <dbReference type="SAM" id="MobiDB-lite"/>
    </source>
</evidence>
<protein>
    <submittedName>
        <fullName evidence="2">Uncharacterized protein</fullName>
    </submittedName>
</protein>
<gene>
    <name evidence="2" type="ORF">DFP72DRAFT_853897</name>
</gene>
<accession>A0A8H6HJB9</accession>
<comment type="caution">
    <text evidence="2">The sequence shown here is derived from an EMBL/GenBank/DDBJ whole genome shotgun (WGS) entry which is preliminary data.</text>
</comment>
<reference evidence="2 3" key="1">
    <citation type="submission" date="2020-07" db="EMBL/GenBank/DDBJ databases">
        <title>Comparative genomics of pyrophilous fungi reveals a link between fire events and developmental genes.</title>
        <authorList>
            <consortium name="DOE Joint Genome Institute"/>
            <person name="Steindorff A.S."/>
            <person name="Carver A."/>
            <person name="Calhoun S."/>
            <person name="Stillman K."/>
            <person name="Liu H."/>
            <person name="Lipzen A."/>
            <person name="Pangilinan J."/>
            <person name="Labutti K."/>
            <person name="Bruns T.D."/>
            <person name="Grigoriev I.V."/>
        </authorList>
    </citation>
    <scope>NUCLEOTIDE SEQUENCE [LARGE SCALE GENOMIC DNA]</scope>
    <source>
        <strain evidence="2 3">CBS 144469</strain>
    </source>
</reference>
<dbReference type="AlphaFoldDB" id="A0A8H6HJB9"/>
<feature type="region of interest" description="Disordered" evidence="1">
    <location>
        <begin position="1"/>
        <end position="42"/>
    </location>
</feature>
<evidence type="ECO:0000313" key="2">
    <source>
        <dbReference type="EMBL" id="KAF6748078.1"/>
    </source>
</evidence>
<sequence length="573" mass="62731">MAPCAGEAPELQFVQYQPPTAPVYDGSEDELLNDPDADQDDADELNMFDAENTPISGQIAHMVATATPALGTVIDEALVLSEMRFLRRPASLQNKYKPTRKAATKAANAPSRGRGRPKGSKNKPKPKTVRSEDEVLEVSSKGEVDEEDFRGPGKAKSSSGSAAGPSKKRKKDVEESEEESEPQYTVYIHLQAPVVQAPKAPGSRAKTVAATPTTIIKGPLMITPSTTFNAFTTLHAREIPCKRFETPANNPQKPLRTETGYTAMMSALKANSQKRNGCQTVFVFMPPPVVSVETWDTGDRDYVPKPYNHEDEVGAAYPQASQPDDISAKAAINSMMEHSDEYIKQLEDRYPENNKAELFPGKRVLERVVGGKVCYWELTQLHLRVWAVTLSRKNAGVTLTTPPFSKHFDDTQMIKQVKPKAGDENTAPVTQGPAPPYLGYPPMYPPFFPFPYPHQAYPANVNTPGMPPNDAPVLASPRKAPIPHMSLGTFCTHYNISDSDKAKLQELEYVPGDAGVSNLGKEDYGAGGAGFTVLAWGRFMTAHQNVRLGAEQKCDPSFECNQHDGTILVPFQQ</sequence>
<feature type="region of interest" description="Disordered" evidence="1">
    <location>
        <begin position="91"/>
        <end position="184"/>
    </location>
</feature>
<organism evidence="2 3">
    <name type="scientific">Ephemerocybe angulata</name>
    <dbReference type="NCBI Taxonomy" id="980116"/>
    <lineage>
        <taxon>Eukaryota</taxon>
        <taxon>Fungi</taxon>
        <taxon>Dikarya</taxon>
        <taxon>Basidiomycota</taxon>
        <taxon>Agaricomycotina</taxon>
        <taxon>Agaricomycetes</taxon>
        <taxon>Agaricomycetidae</taxon>
        <taxon>Agaricales</taxon>
        <taxon>Agaricineae</taxon>
        <taxon>Psathyrellaceae</taxon>
        <taxon>Ephemerocybe</taxon>
    </lineage>
</organism>
<dbReference type="EMBL" id="JACGCI010000075">
    <property type="protein sequence ID" value="KAF6748078.1"/>
    <property type="molecule type" value="Genomic_DNA"/>
</dbReference>
<dbReference type="OrthoDB" id="3056089at2759"/>
<feature type="compositionally biased region" description="Low complexity" evidence="1">
    <location>
        <begin position="152"/>
        <end position="165"/>
    </location>
</feature>
<keyword evidence="3" id="KW-1185">Reference proteome</keyword>
<dbReference type="Proteomes" id="UP000521943">
    <property type="component" value="Unassembled WGS sequence"/>
</dbReference>
<name>A0A8H6HJB9_9AGAR</name>
<evidence type="ECO:0000313" key="3">
    <source>
        <dbReference type="Proteomes" id="UP000521943"/>
    </source>
</evidence>
<proteinExistence type="predicted"/>